<name>A0A4Q5LG94_9BACT</name>
<dbReference type="InterPro" id="IPR013517">
    <property type="entry name" value="FG-GAP"/>
</dbReference>
<organism evidence="4 5">
    <name type="scientific">Hymenobacter persicinus</name>
    <dbReference type="NCBI Taxonomy" id="2025506"/>
    <lineage>
        <taxon>Bacteria</taxon>
        <taxon>Pseudomonadati</taxon>
        <taxon>Bacteroidota</taxon>
        <taxon>Cytophagia</taxon>
        <taxon>Cytophagales</taxon>
        <taxon>Hymenobacteraceae</taxon>
        <taxon>Hymenobacter</taxon>
    </lineage>
</organism>
<feature type="domain" description="Secretion system C-terminal sorting" evidence="3">
    <location>
        <begin position="695"/>
        <end position="763"/>
    </location>
</feature>
<dbReference type="Pfam" id="PF18962">
    <property type="entry name" value="Por_Secre_tail"/>
    <property type="match status" value="1"/>
</dbReference>
<keyword evidence="5" id="KW-1185">Reference proteome</keyword>
<accession>A0A4Q5LG94</accession>
<evidence type="ECO:0000313" key="4">
    <source>
        <dbReference type="EMBL" id="RYU80255.1"/>
    </source>
</evidence>
<dbReference type="AlphaFoldDB" id="A0A4Q5LG94"/>
<dbReference type="SUPFAM" id="SSF69318">
    <property type="entry name" value="Integrin alpha N-terminal domain"/>
    <property type="match status" value="2"/>
</dbReference>
<protein>
    <submittedName>
        <fullName evidence="4">T9SS type A sorting domain-containing protein</fullName>
    </submittedName>
</protein>
<evidence type="ECO:0000259" key="3">
    <source>
        <dbReference type="Pfam" id="PF18962"/>
    </source>
</evidence>
<dbReference type="PANTHER" id="PTHR44103:SF1">
    <property type="entry name" value="PROPROTEIN CONVERTASE P"/>
    <property type="match status" value="1"/>
</dbReference>
<evidence type="ECO:0000256" key="2">
    <source>
        <dbReference type="SAM" id="SignalP"/>
    </source>
</evidence>
<dbReference type="NCBIfam" id="TIGR04183">
    <property type="entry name" value="Por_Secre_tail"/>
    <property type="match status" value="1"/>
</dbReference>
<dbReference type="EMBL" id="SEWE01000014">
    <property type="protein sequence ID" value="RYU80255.1"/>
    <property type="molecule type" value="Genomic_DNA"/>
</dbReference>
<dbReference type="PANTHER" id="PTHR44103">
    <property type="entry name" value="PROPROTEIN CONVERTASE P"/>
    <property type="match status" value="1"/>
</dbReference>
<dbReference type="Gene3D" id="2.130.10.130">
    <property type="entry name" value="Integrin alpha, N-terminal"/>
    <property type="match status" value="2"/>
</dbReference>
<keyword evidence="1 2" id="KW-0732">Signal</keyword>
<proteinExistence type="predicted"/>
<reference evidence="4 5" key="1">
    <citation type="submission" date="2019-02" db="EMBL/GenBank/DDBJ databases">
        <title>Bacterial novel species isolated from soil.</title>
        <authorList>
            <person name="Jung H.-Y."/>
        </authorList>
    </citation>
    <scope>NUCLEOTIDE SEQUENCE [LARGE SCALE GENOMIC DNA]</scope>
    <source>
        <strain evidence="4 5">1-3-3-3</strain>
    </source>
</reference>
<evidence type="ECO:0000313" key="5">
    <source>
        <dbReference type="Proteomes" id="UP000294155"/>
    </source>
</evidence>
<feature type="signal peptide" evidence="2">
    <location>
        <begin position="1"/>
        <end position="23"/>
    </location>
</feature>
<sequence>MLRRCLSLLVLGLPLWWATEVQAQSNRFGFEYRNVAKVVQGTDTLRHAWAGGLNSAQFSSLDLNGDNLADLYVFDRLSRRSMTYLNAPAPTGGGRVWQYAPEYEALFPADLQNWVLLRDYDCDNRPDLFTANGVGGNIRVFRNVAGAGGRPEFQLASPQLSFYDPNPPAGNVNITTGGFNLPDIRDVNGDGKLDILCHDYSGNFDIRLFLNTSSSCGGLTFGQTDTRWGGISTCGVSCTSFGFDNAQCRSVLKPAHTSGNNLLTLDLDGDGDLDILTGRDYCTELTKIVNQGTSQAARFTSAGLDPNYPPNTTPAHLANFPAPYYLDVTFDGRPDLVVAPNVFDNLDTLDTRQTVLLYENVSSTAVPSFQYRRNDFLQRDMLDLSEKAAPTFGDLDGDGLKDMLIGGVSRNTPNGYYRASLSFYRNVGTATKPVFRLTNSNYLNLAGGGRSYASLRPVLVDLNRDGALDLAFSGYSQGSAFNFVAYLLNTAPANQPAGFNLANLAYIDGIPARPLDTATFADLDGDGNVDLLIGTDTNSLPGGSLRYYRNNGTLPVRSAFVLADNDYGRIRNSLNQRPYALSPAVADFDGDGTLDLLTMDVTGELRLFADIRAQNGIFSDRTDLLYNGVLGQYQETNLGNKLSNSYVLAAADLNADGVPEVFVGTETGGVVAFGARNNLLLKTRPAAALALGLNVYPNPAATAATVETAAPVRLTLLDLTGRLVRAEAALARTHQLDLRGLAAGVYVVRAETADGRAGVQRLVVR</sequence>
<comment type="caution">
    <text evidence="4">The sequence shown here is derived from an EMBL/GenBank/DDBJ whole genome shotgun (WGS) entry which is preliminary data.</text>
</comment>
<gene>
    <name evidence="4" type="ORF">EWM57_08705</name>
</gene>
<dbReference type="RefSeq" id="WP_129920754.1">
    <property type="nucleotide sequence ID" value="NZ_SEWE01000014.1"/>
</dbReference>
<dbReference type="OrthoDB" id="9816120at2"/>
<dbReference type="InterPro" id="IPR028994">
    <property type="entry name" value="Integrin_alpha_N"/>
</dbReference>
<feature type="chain" id="PRO_5020212353" evidence="2">
    <location>
        <begin position="24"/>
        <end position="765"/>
    </location>
</feature>
<dbReference type="Proteomes" id="UP000294155">
    <property type="component" value="Unassembled WGS sequence"/>
</dbReference>
<dbReference type="Pfam" id="PF13517">
    <property type="entry name" value="FG-GAP_3"/>
    <property type="match status" value="2"/>
</dbReference>
<evidence type="ECO:0000256" key="1">
    <source>
        <dbReference type="ARBA" id="ARBA00022729"/>
    </source>
</evidence>
<dbReference type="InterPro" id="IPR026444">
    <property type="entry name" value="Secre_tail"/>
</dbReference>